<dbReference type="EMBL" id="GDHC01002526">
    <property type="protein sequence ID" value="JAQ16103.1"/>
    <property type="molecule type" value="Transcribed_RNA"/>
</dbReference>
<protein>
    <submittedName>
        <fullName evidence="2">Uncharacterized protein</fullName>
    </submittedName>
</protein>
<dbReference type="AlphaFoldDB" id="A0A146M8N0"/>
<sequence>MAPAHPLLLANCSPLPQLYLGSLFLSVFCGVPPTTVSTGAARVLDPLCAISAVGGVLSTLHRCSVLPRMYHLPSSSYHPASTIAGTSAHLVLVLLACPLAYPTPRLLSEYFPLRRASPTIVRSSHSTPPLHLGCCRSAAVCGRIVAPIASVSTHLPVPDAASLASRVRSLDPHSPVHSNSHSSQTSCLRRTHS</sequence>
<feature type="compositionally biased region" description="Low complexity" evidence="1">
    <location>
        <begin position="173"/>
        <end position="186"/>
    </location>
</feature>
<name>A0A146M8N0_LYGHE</name>
<proteinExistence type="predicted"/>
<evidence type="ECO:0000313" key="2">
    <source>
        <dbReference type="EMBL" id="JAQ16103.1"/>
    </source>
</evidence>
<gene>
    <name evidence="2" type="ORF">g.19173</name>
</gene>
<accession>A0A146M8N0</accession>
<reference evidence="2" key="1">
    <citation type="journal article" date="2016" name="Gigascience">
        <title>De novo construction of an expanded transcriptome assembly for the western tarnished plant bug, Lygus hesperus.</title>
        <authorList>
            <person name="Tassone E.E."/>
            <person name="Geib S.M."/>
            <person name="Hall B."/>
            <person name="Fabrick J.A."/>
            <person name="Brent C.S."/>
            <person name="Hull J.J."/>
        </authorList>
    </citation>
    <scope>NUCLEOTIDE SEQUENCE</scope>
</reference>
<feature type="region of interest" description="Disordered" evidence="1">
    <location>
        <begin position="166"/>
        <end position="193"/>
    </location>
</feature>
<organism evidence="2">
    <name type="scientific">Lygus hesperus</name>
    <name type="common">Western plant bug</name>
    <dbReference type="NCBI Taxonomy" id="30085"/>
    <lineage>
        <taxon>Eukaryota</taxon>
        <taxon>Metazoa</taxon>
        <taxon>Ecdysozoa</taxon>
        <taxon>Arthropoda</taxon>
        <taxon>Hexapoda</taxon>
        <taxon>Insecta</taxon>
        <taxon>Pterygota</taxon>
        <taxon>Neoptera</taxon>
        <taxon>Paraneoptera</taxon>
        <taxon>Hemiptera</taxon>
        <taxon>Heteroptera</taxon>
        <taxon>Panheteroptera</taxon>
        <taxon>Cimicomorpha</taxon>
        <taxon>Miridae</taxon>
        <taxon>Mirini</taxon>
        <taxon>Lygus</taxon>
    </lineage>
</organism>
<evidence type="ECO:0000256" key="1">
    <source>
        <dbReference type="SAM" id="MobiDB-lite"/>
    </source>
</evidence>